<organism evidence="2 3">
    <name type="scientific">Cladophialophora chaetospira</name>
    <dbReference type="NCBI Taxonomy" id="386627"/>
    <lineage>
        <taxon>Eukaryota</taxon>
        <taxon>Fungi</taxon>
        <taxon>Dikarya</taxon>
        <taxon>Ascomycota</taxon>
        <taxon>Pezizomycotina</taxon>
        <taxon>Eurotiomycetes</taxon>
        <taxon>Chaetothyriomycetidae</taxon>
        <taxon>Chaetothyriales</taxon>
        <taxon>Herpotrichiellaceae</taxon>
        <taxon>Cladophialophora</taxon>
    </lineage>
</organism>
<keyword evidence="3" id="KW-1185">Reference proteome</keyword>
<feature type="region of interest" description="Disordered" evidence="1">
    <location>
        <begin position="855"/>
        <end position="891"/>
    </location>
</feature>
<dbReference type="Proteomes" id="UP001172673">
    <property type="component" value="Unassembled WGS sequence"/>
</dbReference>
<evidence type="ECO:0000256" key="1">
    <source>
        <dbReference type="SAM" id="MobiDB-lite"/>
    </source>
</evidence>
<sequence>MATCGGIVRGKAGEKNQYFDEADLKMEVTQDLRFPRLVLRPSGQVISVPMAARILYLLSFGHNASCIVCHTKEEWNRIIALDDIQAVLNKDFDVTDADLPGGHKVVPPGPIADPEYSQGLVVPEGIYNEIVAMGGLKTYSRTNVVSYLFHNMNLWIVYPESPFEPVNVSMALPHDMHRLMLQRLKQRRGQALRVAALFPEFLDYQTGALRPEDEILPTLVPAILNELRISASEAARRVFTDYPMIPESFAGFTFYVNHMRLNRGAPEIYSSSPRNYVESVVAELLLSSKTPVKVVLGRRVERTDLPTEGRPLQDLADLLAEISTERKNPRPVSLNWACGPGGLLQFVSATTFSHALHSTAHFAERHLAKMSGPTKIQYCQSLEKGRVLTYAMLETHAQDEFAAERFALEEFVRQAAREADLRSTIRDDLQKAAEDIHDLVDLTRALAVPGDWFAVVLTAAALAHAQRLMVGGFDWCRVLLTIPDIDTMRTRAIPTSIWHPRAAQDCKVLSLPRFPLDLWNENAELKRNLKRMRGWNAQLRMGPVDLWIMESLLRDCEPAAIHISMRWTDVGLLNWPLRKIRGLSSLTVAYFEELNELRNCYDQILISANELANGPNTKHAYSQWLIQHYQEQRALCKREDPVEASPVASELDFTRARGNLSNYTRDLRRAASWYNAYGMLPLPRVGLDESLFAAESAMSELEYAQIRGEEEMWRTIDELCGDIVEDETQSASSSMPQTRQEDVVAAPKVEEHQDVGTIEDLSADIDATETQYLPPARSADVDHGSQVEGEILERVIEPRPSSSLATAEPPAGSFETPKSLEHAAAGGSAADQEGQHHESISGRVVFAGLPECSASSQAPDISCPKIPTATDNTSRVNESPETASLDQQENEARRPAALRSLRLIFHCVMVCLRPCRPRPKPYTEIRSTTSTTNYATFGGTSDPSVHQDLTSPSVLATERSPQRAPVAGALSFRAPSFGRRMVWGGPRGHVDLNSPNVEARERNRSRPPAALSFRTPVFGRRMVWGGNFVDGR</sequence>
<reference evidence="2" key="1">
    <citation type="submission" date="2022-10" db="EMBL/GenBank/DDBJ databases">
        <title>Culturing micro-colonial fungi from biological soil crusts in the Mojave desert and describing Neophaeococcomyces mojavensis, and introducing the new genera and species Taxawa tesnikishii.</title>
        <authorList>
            <person name="Kurbessoian T."/>
            <person name="Stajich J.E."/>
        </authorList>
    </citation>
    <scope>NUCLEOTIDE SEQUENCE</scope>
    <source>
        <strain evidence="2">TK_41</strain>
    </source>
</reference>
<dbReference type="EMBL" id="JAPDRK010000009">
    <property type="protein sequence ID" value="KAJ9609144.1"/>
    <property type="molecule type" value="Genomic_DNA"/>
</dbReference>
<feature type="region of interest" description="Disordered" evidence="1">
    <location>
        <begin position="794"/>
        <end position="839"/>
    </location>
</feature>
<comment type="caution">
    <text evidence="2">The sequence shown here is derived from an EMBL/GenBank/DDBJ whole genome shotgun (WGS) entry which is preliminary data.</text>
</comment>
<name>A0AA38X9P3_9EURO</name>
<dbReference type="AlphaFoldDB" id="A0AA38X9P3"/>
<proteinExistence type="predicted"/>
<protein>
    <submittedName>
        <fullName evidence="2">Uncharacterized protein</fullName>
    </submittedName>
</protein>
<evidence type="ECO:0000313" key="3">
    <source>
        <dbReference type="Proteomes" id="UP001172673"/>
    </source>
</evidence>
<evidence type="ECO:0000313" key="2">
    <source>
        <dbReference type="EMBL" id="KAJ9609144.1"/>
    </source>
</evidence>
<feature type="compositionally biased region" description="Polar residues" evidence="1">
    <location>
        <begin position="869"/>
        <end position="887"/>
    </location>
</feature>
<accession>A0AA38X9P3</accession>
<gene>
    <name evidence="2" type="ORF">H2200_006915</name>
</gene>